<dbReference type="PANTHER" id="PTHR43513:SF3">
    <property type="entry name" value="DIHYDROOROTATE DEHYDROGENASE B (NAD(+)), ELECTRON TRANSFER SUBUNIT-RELATED"/>
    <property type="match status" value="1"/>
</dbReference>
<evidence type="ECO:0000256" key="12">
    <source>
        <dbReference type="PIRSR" id="PIRSR006816-1"/>
    </source>
</evidence>
<evidence type="ECO:0000313" key="16">
    <source>
        <dbReference type="Proteomes" id="UP000596092"/>
    </source>
</evidence>
<feature type="binding site" evidence="11 13">
    <location>
        <position position="227"/>
    </location>
    <ligand>
        <name>[2Fe-2S] cluster</name>
        <dbReference type="ChEBI" id="CHEBI:190135"/>
    </ligand>
</feature>
<dbReference type="SUPFAM" id="SSF63380">
    <property type="entry name" value="Riboflavin synthase domain-like"/>
    <property type="match status" value="1"/>
</dbReference>
<dbReference type="KEGG" id="dog:HP555_05155"/>
<organism evidence="15 16">
    <name type="scientific">Desulfobulbus oligotrophicus</name>
    <dbReference type="NCBI Taxonomy" id="1909699"/>
    <lineage>
        <taxon>Bacteria</taxon>
        <taxon>Pseudomonadati</taxon>
        <taxon>Thermodesulfobacteriota</taxon>
        <taxon>Desulfobulbia</taxon>
        <taxon>Desulfobulbales</taxon>
        <taxon>Desulfobulbaceae</taxon>
        <taxon>Desulfobulbus</taxon>
    </lineage>
</organism>
<name>A0A7T5VCC1_9BACT</name>
<keyword evidence="9 11" id="KW-0408">Iron</keyword>
<comment type="cofactor">
    <cofactor evidence="11 12">
        <name>FAD</name>
        <dbReference type="ChEBI" id="CHEBI:57692"/>
    </cofactor>
    <text evidence="11 12">Binds 1 FAD per subunit.</text>
</comment>
<gene>
    <name evidence="11" type="primary">pyrK</name>
    <name evidence="15" type="ORF">HP555_05155</name>
</gene>
<dbReference type="PIRSF" id="PIRSF006816">
    <property type="entry name" value="Cyc3_hyd_g"/>
    <property type="match status" value="1"/>
</dbReference>
<evidence type="ECO:0000256" key="7">
    <source>
        <dbReference type="ARBA" id="ARBA00022975"/>
    </source>
</evidence>
<evidence type="ECO:0000256" key="9">
    <source>
        <dbReference type="ARBA" id="ARBA00023004"/>
    </source>
</evidence>
<dbReference type="InterPro" id="IPR039261">
    <property type="entry name" value="FNR_nucleotide-bd"/>
</dbReference>
<feature type="domain" description="FAD-binding FR-type" evidence="14">
    <location>
        <begin position="3"/>
        <end position="102"/>
    </location>
</feature>
<comment type="pathway">
    <text evidence="11">Pyrimidine metabolism; UMP biosynthesis via de novo pathway; orotate from (S)-dihydroorotate (NAD(+) route): step 1/1.</text>
</comment>
<sequence>MSEFQENCTVVAVEQLADTFYRLTLAAPQIAPASHPGQFVMVACSPGLNPLLRRPFSVHRRCDPDRIQLLFRVVGQGTELLAAKKPGDVLNLIGPLGRGFTVDAADPVCLIGGGIGIAPLLFLAEQLRMTRRACTVLLGSRTAAELYRLTADFIECGCEVEIATDDGSAGYHGLVTDLLPRRLSAMKRCYACGPKPMMATTALLCQAARVPCQVSLEAHMACGLGACLGCTVHGVENGYLHICRQGPVLNAEEVAWNR</sequence>
<dbReference type="GO" id="GO:0016491">
    <property type="term" value="F:oxidoreductase activity"/>
    <property type="evidence" value="ECO:0007669"/>
    <property type="project" value="InterPro"/>
</dbReference>
<dbReference type="GO" id="GO:0051537">
    <property type="term" value="F:2 iron, 2 sulfur cluster binding"/>
    <property type="evidence" value="ECO:0007669"/>
    <property type="project" value="UniProtKB-KW"/>
</dbReference>
<evidence type="ECO:0000256" key="4">
    <source>
        <dbReference type="ARBA" id="ARBA00022714"/>
    </source>
</evidence>
<dbReference type="InterPro" id="IPR050353">
    <property type="entry name" value="PyrK_electron_transfer"/>
</dbReference>
<evidence type="ECO:0000256" key="5">
    <source>
        <dbReference type="ARBA" id="ARBA00022723"/>
    </source>
</evidence>
<keyword evidence="5 11" id="KW-0479">Metal-binding</keyword>
<reference evidence="15 16" key="1">
    <citation type="submission" date="2020-05" db="EMBL/GenBank/DDBJ databases">
        <title>Complete genome of Desulfobulbus oligotrophicus.</title>
        <authorList>
            <person name="Podar M."/>
        </authorList>
    </citation>
    <scope>NUCLEOTIDE SEQUENCE [LARGE SCALE GENOMIC DNA]</scope>
    <source>
        <strain evidence="15 16">Prop6</strain>
    </source>
</reference>
<comment type="cofactor">
    <cofactor evidence="13">
        <name>[2Fe-2S] cluster</name>
        <dbReference type="ChEBI" id="CHEBI:190135"/>
    </cofactor>
    <text evidence="13">Binds 1 [2Fe-2S] cluster per subunit.</text>
</comment>
<dbReference type="InterPro" id="IPR017927">
    <property type="entry name" value="FAD-bd_FR_type"/>
</dbReference>
<dbReference type="Gene3D" id="2.10.240.10">
    <property type="entry name" value="Dihydroorotate dehydrogenase, electron transfer subunit"/>
    <property type="match status" value="1"/>
</dbReference>
<dbReference type="AlphaFoldDB" id="A0A7T5VCC1"/>
<evidence type="ECO:0000256" key="11">
    <source>
        <dbReference type="HAMAP-Rule" id="MF_01211"/>
    </source>
</evidence>
<evidence type="ECO:0000256" key="6">
    <source>
        <dbReference type="ARBA" id="ARBA00022827"/>
    </source>
</evidence>
<evidence type="ECO:0000256" key="1">
    <source>
        <dbReference type="ARBA" id="ARBA00006422"/>
    </source>
</evidence>
<feature type="binding site" evidence="11 13">
    <location>
        <position position="230"/>
    </location>
    <ligand>
        <name>[2Fe-2S] cluster</name>
        <dbReference type="ChEBI" id="CHEBI:190135"/>
    </ligand>
</feature>
<dbReference type="InterPro" id="IPR019480">
    <property type="entry name" value="Dihydroorotate_DH_Fe-S-bd"/>
</dbReference>
<dbReference type="PRINTS" id="PR00409">
    <property type="entry name" value="PHDIOXRDTASE"/>
</dbReference>
<protein>
    <recommendedName>
        <fullName evidence="11">Dihydroorotate dehydrogenase B (NAD(+)), electron transfer subunit</fullName>
    </recommendedName>
    <alternativeName>
        <fullName evidence="11">Dihydroorotate oxidase B, electron transfer subunit</fullName>
    </alternativeName>
</protein>
<dbReference type="HAMAP" id="MF_01211">
    <property type="entry name" value="DHODB_Fe_S_bind"/>
    <property type="match status" value="1"/>
</dbReference>
<keyword evidence="3 11" id="KW-0285">Flavoprotein</keyword>
<keyword evidence="4 11" id="KW-0001">2Fe-2S</keyword>
<evidence type="ECO:0000256" key="8">
    <source>
        <dbReference type="ARBA" id="ARBA00022982"/>
    </source>
</evidence>
<dbReference type="InterPro" id="IPR017938">
    <property type="entry name" value="Riboflavin_synthase-like_b-brl"/>
</dbReference>
<dbReference type="PANTHER" id="PTHR43513">
    <property type="entry name" value="DIHYDROOROTATE DEHYDROGENASE B (NAD(+)), ELECTRON TRANSFER SUBUNIT"/>
    <property type="match status" value="1"/>
</dbReference>
<evidence type="ECO:0000313" key="15">
    <source>
        <dbReference type="EMBL" id="QQG65292.1"/>
    </source>
</evidence>
<keyword evidence="7 11" id="KW-0665">Pyrimidine biosynthesis</keyword>
<dbReference type="GO" id="GO:0044205">
    <property type="term" value="P:'de novo' UMP biosynthetic process"/>
    <property type="evidence" value="ECO:0007669"/>
    <property type="project" value="UniProtKB-UniRule"/>
</dbReference>
<feature type="binding site" evidence="11 13">
    <location>
        <position position="243"/>
    </location>
    <ligand>
        <name>[2Fe-2S] cluster</name>
        <dbReference type="ChEBI" id="CHEBI:190135"/>
    </ligand>
</feature>
<keyword evidence="8 11" id="KW-0249">Electron transport</keyword>
<comment type="cofactor">
    <cofactor evidence="11">
        <name>[2Fe-2S] cluster</name>
        <dbReference type="ChEBI" id="CHEBI:190135"/>
    </cofactor>
    <text evidence="11">Binds 1 [2Fe-2S] cluster per subunit.</text>
</comment>
<dbReference type="InterPro" id="IPR037117">
    <property type="entry name" value="Dihydroorotate_DH_ele_sf"/>
</dbReference>
<evidence type="ECO:0000256" key="13">
    <source>
        <dbReference type="PIRSR" id="PIRSR006816-2"/>
    </source>
</evidence>
<dbReference type="InterPro" id="IPR012165">
    <property type="entry name" value="Cyt_c3_hydrogenase_gsu"/>
</dbReference>
<keyword evidence="6 11" id="KW-0274">FAD</keyword>
<comment type="function">
    <text evidence="11">Responsible for channeling the electrons from the oxidation of dihydroorotate from the FMN redox center in the PyrD type B subunit to the ultimate electron acceptor NAD(+).</text>
</comment>
<dbReference type="GO" id="GO:0050660">
    <property type="term" value="F:flavin adenine dinucleotide binding"/>
    <property type="evidence" value="ECO:0007669"/>
    <property type="project" value="InterPro"/>
</dbReference>
<keyword evidence="2 11" id="KW-0813">Transport</keyword>
<dbReference type="EMBL" id="CP054140">
    <property type="protein sequence ID" value="QQG65292.1"/>
    <property type="molecule type" value="Genomic_DNA"/>
</dbReference>
<feature type="binding site" evidence="11 12">
    <location>
        <begin position="70"/>
        <end position="72"/>
    </location>
    <ligand>
        <name>FAD</name>
        <dbReference type="ChEBI" id="CHEBI:57692"/>
    </ligand>
</feature>
<keyword evidence="16" id="KW-1185">Reference proteome</keyword>
<feature type="binding site" evidence="11 13">
    <location>
        <position position="222"/>
    </location>
    <ligand>
        <name>[2Fe-2S] cluster</name>
        <dbReference type="ChEBI" id="CHEBI:190135"/>
    </ligand>
</feature>
<evidence type="ECO:0000259" key="14">
    <source>
        <dbReference type="PROSITE" id="PS51384"/>
    </source>
</evidence>
<dbReference type="Proteomes" id="UP000596092">
    <property type="component" value="Chromosome"/>
</dbReference>
<dbReference type="SUPFAM" id="SSF52343">
    <property type="entry name" value="Ferredoxin reductase-like, C-terminal NADP-linked domain"/>
    <property type="match status" value="1"/>
</dbReference>
<dbReference type="GO" id="GO:0009055">
    <property type="term" value="F:electron transfer activity"/>
    <property type="evidence" value="ECO:0007669"/>
    <property type="project" value="UniProtKB-UniRule"/>
</dbReference>
<keyword evidence="10 11" id="KW-0411">Iron-sulfur</keyword>
<evidence type="ECO:0000256" key="10">
    <source>
        <dbReference type="ARBA" id="ARBA00023014"/>
    </source>
</evidence>
<feature type="binding site" evidence="11 12">
    <location>
        <begin position="77"/>
        <end position="78"/>
    </location>
    <ligand>
        <name>FAD</name>
        <dbReference type="ChEBI" id="CHEBI:57692"/>
    </ligand>
</feature>
<evidence type="ECO:0000256" key="3">
    <source>
        <dbReference type="ARBA" id="ARBA00022630"/>
    </source>
</evidence>
<dbReference type="UniPathway" id="UPA00070">
    <property type="reaction ID" value="UER00945"/>
</dbReference>
<feature type="binding site" evidence="11 12">
    <location>
        <begin position="54"/>
        <end position="57"/>
    </location>
    <ligand>
        <name>FAD</name>
        <dbReference type="ChEBI" id="CHEBI:57692"/>
    </ligand>
</feature>
<dbReference type="GO" id="GO:0046872">
    <property type="term" value="F:metal ion binding"/>
    <property type="evidence" value="ECO:0007669"/>
    <property type="project" value="UniProtKB-KW"/>
</dbReference>
<dbReference type="Gene3D" id="2.40.30.10">
    <property type="entry name" value="Translation factors"/>
    <property type="match status" value="1"/>
</dbReference>
<dbReference type="InterPro" id="IPR023455">
    <property type="entry name" value="Dihydroorotate_DHASE_ETsu"/>
</dbReference>
<evidence type="ECO:0000256" key="2">
    <source>
        <dbReference type="ARBA" id="ARBA00022448"/>
    </source>
</evidence>
<proteinExistence type="inferred from homology"/>
<comment type="similarity">
    <text evidence="1 11">Belongs to the PyrK family.</text>
</comment>
<comment type="subunit">
    <text evidence="11">Heterotetramer of 2 PyrK and 2 PyrD type B subunits.</text>
</comment>
<dbReference type="Pfam" id="PF10418">
    <property type="entry name" value="DHODB_Fe-S_bind"/>
    <property type="match status" value="1"/>
</dbReference>
<accession>A0A7T5VCC1</accession>
<dbReference type="PROSITE" id="PS51384">
    <property type="entry name" value="FAD_FR"/>
    <property type="match status" value="1"/>
</dbReference>
<dbReference type="Gene3D" id="3.40.50.80">
    <property type="entry name" value="Nucleotide-binding domain of ferredoxin-NADP reductase (FNR) module"/>
    <property type="match status" value="1"/>
</dbReference>
<dbReference type="CDD" id="cd06218">
    <property type="entry name" value="DHOD_e_trans"/>
    <property type="match status" value="1"/>
</dbReference>